<keyword evidence="4" id="KW-1185">Reference proteome</keyword>
<dbReference type="PANTHER" id="PTHR36721:SF1">
    <property type="entry name" value="OS04G0446401 PROTEIN"/>
    <property type="match status" value="1"/>
</dbReference>
<dbReference type="PANTHER" id="PTHR36721">
    <property type="entry name" value="PROLINE-RICH FAMILY PROTEIN"/>
    <property type="match status" value="1"/>
</dbReference>
<dbReference type="AlphaFoldDB" id="A0A6A6LIZ6"/>
<keyword evidence="2" id="KW-0812">Transmembrane</keyword>
<evidence type="ECO:0000313" key="4">
    <source>
        <dbReference type="Proteomes" id="UP000467840"/>
    </source>
</evidence>
<sequence>MSLKLRIDNENRGSSTTVKNQGLVCNFRALLAESQPQNVHASLAFVTPSRPPRLPPPSPSPQSPPPSLPSPSPSAPHPSPPPPPPPPSTSSKSPPSPSHPAPQSRSPPARKSPPPRRVSPTPPRSISSPPPSPRHAFRGSSSNGSRTGQQSPSSTMRNGHAMNTGQKIGLFFVGIAVILQIGVVGFLVFKRRQLLRIQDRYETCSS</sequence>
<protein>
    <submittedName>
        <fullName evidence="3">Uncharacterized protein</fullName>
    </submittedName>
</protein>
<feature type="compositionally biased region" description="Basic and acidic residues" evidence="1">
    <location>
        <begin position="1"/>
        <end position="11"/>
    </location>
</feature>
<keyword evidence="2" id="KW-0472">Membrane</keyword>
<keyword evidence="2" id="KW-1133">Transmembrane helix</keyword>
<dbReference type="Proteomes" id="UP000467840">
    <property type="component" value="Chromosome 4"/>
</dbReference>
<evidence type="ECO:0000256" key="1">
    <source>
        <dbReference type="SAM" id="MobiDB-lite"/>
    </source>
</evidence>
<reference evidence="3 4" key="1">
    <citation type="journal article" date="2020" name="Mol. Plant">
        <title>The Chromosome-Based Rubber Tree Genome Provides New Insights into Spurge Genome Evolution and Rubber Biosynthesis.</title>
        <authorList>
            <person name="Liu J."/>
            <person name="Shi C."/>
            <person name="Shi C.C."/>
            <person name="Li W."/>
            <person name="Zhang Q.J."/>
            <person name="Zhang Y."/>
            <person name="Li K."/>
            <person name="Lu H.F."/>
            <person name="Shi C."/>
            <person name="Zhu S.T."/>
            <person name="Xiao Z.Y."/>
            <person name="Nan H."/>
            <person name="Yue Y."/>
            <person name="Zhu X.G."/>
            <person name="Wu Y."/>
            <person name="Hong X.N."/>
            <person name="Fan G.Y."/>
            <person name="Tong Y."/>
            <person name="Zhang D."/>
            <person name="Mao C.L."/>
            <person name="Liu Y.L."/>
            <person name="Hao S.J."/>
            <person name="Liu W.Q."/>
            <person name="Lv M.Q."/>
            <person name="Zhang H.B."/>
            <person name="Liu Y."/>
            <person name="Hu-Tang G.R."/>
            <person name="Wang J.P."/>
            <person name="Wang J.H."/>
            <person name="Sun Y.H."/>
            <person name="Ni S.B."/>
            <person name="Chen W.B."/>
            <person name="Zhang X.C."/>
            <person name="Jiao Y.N."/>
            <person name="Eichler E.E."/>
            <person name="Li G.H."/>
            <person name="Liu X."/>
            <person name="Gao L.Z."/>
        </authorList>
    </citation>
    <scope>NUCLEOTIDE SEQUENCE [LARGE SCALE GENOMIC DNA]</scope>
    <source>
        <strain evidence="4">cv. GT1</strain>
        <tissue evidence="3">Leaf</tissue>
    </source>
</reference>
<proteinExistence type="predicted"/>
<organism evidence="3 4">
    <name type="scientific">Hevea brasiliensis</name>
    <name type="common">Para rubber tree</name>
    <name type="synonym">Siphonia brasiliensis</name>
    <dbReference type="NCBI Taxonomy" id="3981"/>
    <lineage>
        <taxon>Eukaryota</taxon>
        <taxon>Viridiplantae</taxon>
        <taxon>Streptophyta</taxon>
        <taxon>Embryophyta</taxon>
        <taxon>Tracheophyta</taxon>
        <taxon>Spermatophyta</taxon>
        <taxon>Magnoliopsida</taxon>
        <taxon>eudicotyledons</taxon>
        <taxon>Gunneridae</taxon>
        <taxon>Pentapetalae</taxon>
        <taxon>rosids</taxon>
        <taxon>fabids</taxon>
        <taxon>Malpighiales</taxon>
        <taxon>Euphorbiaceae</taxon>
        <taxon>Crotonoideae</taxon>
        <taxon>Micrandreae</taxon>
        <taxon>Hevea</taxon>
    </lineage>
</organism>
<feature type="region of interest" description="Disordered" evidence="1">
    <location>
        <begin position="42"/>
        <end position="161"/>
    </location>
</feature>
<name>A0A6A6LIZ6_HEVBR</name>
<accession>A0A6A6LIZ6</accession>
<comment type="caution">
    <text evidence="3">The sequence shown here is derived from an EMBL/GenBank/DDBJ whole genome shotgun (WGS) entry which is preliminary data.</text>
</comment>
<gene>
    <name evidence="3" type="ORF">GH714_018781</name>
</gene>
<feature type="compositionally biased region" description="Pro residues" evidence="1">
    <location>
        <begin position="49"/>
        <end position="100"/>
    </location>
</feature>
<feature type="region of interest" description="Disordered" evidence="1">
    <location>
        <begin position="1"/>
        <end position="21"/>
    </location>
</feature>
<dbReference type="EMBL" id="JAAGAX010000010">
    <property type="protein sequence ID" value="KAF2300974.1"/>
    <property type="molecule type" value="Genomic_DNA"/>
</dbReference>
<feature type="transmembrane region" description="Helical" evidence="2">
    <location>
        <begin position="168"/>
        <end position="189"/>
    </location>
</feature>
<evidence type="ECO:0000256" key="2">
    <source>
        <dbReference type="SAM" id="Phobius"/>
    </source>
</evidence>
<feature type="compositionally biased region" description="Polar residues" evidence="1">
    <location>
        <begin position="139"/>
        <end position="161"/>
    </location>
</feature>
<feature type="compositionally biased region" description="Pro residues" evidence="1">
    <location>
        <begin position="110"/>
        <end position="133"/>
    </location>
</feature>
<evidence type="ECO:0000313" key="3">
    <source>
        <dbReference type="EMBL" id="KAF2300974.1"/>
    </source>
</evidence>